<feature type="compositionally biased region" description="Low complexity" evidence="1">
    <location>
        <begin position="384"/>
        <end position="395"/>
    </location>
</feature>
<dbReference type="Proteomes" id="UP000015105">
    <property type="component" value="Chromosome 2D"/>
</dbReference>
<dbReference type="InterPro" id="IPR039300">
    <property type="entry name" value="JASON"/>
</dbReference>
<dbReference type="PANTHER" id="PTHR33318:SF4">
    <property type="entry name" value="OS04G0511700 PROTEIN"/>
    <property type="match status" value="1"/>
</dbReference>
<reference evidence="3" key="1">
    <citation type="journal article" date="2014" name="Science">
        <title>Ancient hybridizations among the ancestral genomes of bread wheat.</title>
        <authorList>
            <consortium name="International Wheat Genome Sequencing Consortium,"/>
            <person name="Marcussen T."/>
            <person name="Sandve S.R."/>
            <person name="Heier L."/>
            <person name="Spannagl M."/>
            <person name="Pfeifer M."/>
            <person name="Jakobsen K.S."/>
            <person name="Wulff B.B."/>
            <person name="Steuernagel B."/>
            <person name="Mayer K.F."/>
            <person name="Olsen O.A."/>
        </authorList>
    </citation>
    <scope>NUCLEOTIDE SEQUENCE [LARGE SCALE GENOMIC DNA]</scope>
    <source>
        <strain evidence="3">cv. AL8/78</strain>
    </source>
</reference>
<feature type="compositionally biased region" description="Polar residues" evidence="1">
    <location>
        <begin position="549"/>
        <end position="580"/>
    </location>
</feature>
<accession>A0A453CIK4</accession>
<feature type="region of interest" description="Disordered" evidence="1">
    <location>
        <begin position="137"/>
        <end position="223"/>
    </location>
</feature>
<feature type="compositionally biased region" description="Basic and acidic residues" evidence="1">
    <location>
        <begin position="174"/>
        <end position="186"/>
    </location>
</feature>
<sequence length="586" mass="64130">LHPNNGQIPHESKGRRNQNPPSKNPPKSSQFKPKHAPLTTPSTKSNPTAHPRISASMGCFLACFGGGDGDRRRRKPRRRSPARLPRPDHVALAGEASSLADVAVKQVSAPMPDARALAPPPPQPPLAVEVAEEVVAAASPGKEPRELSEQKTVTSPTPTADVVEEVVTATSPGRELRQLSEHKEAPARSLLLEKVVTPPLPGRELRQLSEHKESPGRSLLQEKVLTPPLSPVKCSPVAAAVASTPDMELREVSEEDSRSGGKKKVTFDMNVTTYENTSSPDQEEIPSELVKWMEDEEEEHMQKTVLFSENHRYGNCTDSDDDNGDEYGEDDNYGDDSDAEEDFVDCKIDLLDEEEIRTEENPEESQESLFSLPMSNYTQDDQDVSSPVPKSSVTPAQEESPQIQVNNHRDRSQYVRPVLNPVQNREQWKEVKAQAGPVKKLYKENVNSVPNVGATLACKVANQTKMGPSNSSKGEVSVDASLSTWLISSDNSTVDKAQSKSPRSVSSVCRQERPVLGALTVDDLKQSSATSSPRRSPSHNREEVPILSTVGSYWSSTKQGNEYCSSRSDSGTNGIPNSTSKYREVH</sequence>
<dbReference type="AlphaFoldDB" id="A0A453CIK4"/>
<evidence type="ECO:0000313" key="2">
    <source>
        <dbReference type="EnsemblPlants" id="AET2Gv20858200.3"/>
    </source>
</evidence>
<proteinExistence type="predicted"/>
<evidence type="ECO:0000313" key="3">
    <source>
        <dbReference type="Proteomes" id="UP000015105"/>
    </source>
</evidence>
<dbReference type="GO" id="GO:0007142">
    <property type="term" value="P:male meiosis II"/>
    <property type="evidence" value="ECO:0007669"/>
    <property type="project" value="InterPro"/>
</dbReference>
<feature type="compositionally biased region" description="Low complexity" evidence="1">
    <location>
        <begin position="17"/>
        <end position="31"/>
    </location>
</feature>
<evidence type="ECO:0000256" key="1">
    <source>
        <dbReference type="SAM" id="MobiDB-lite"/>
    </source>
</evidence>
<protein>
    <submittedName>
        <fullName evidence="2">Uncharacterized protein</fullName>
    </submittedName>
</protein>
<dbReference type="Gramene" id="AET2Gv20858200.3">
    <property type="protein sequence ID" value="AET2Gv20858200.3"/>
    <property type="gene ID" value="AET2Gv20858200"/>
</dbReference>
<reference evidence="2" key="3">
    <citation type="journal article" date="2017" name="Nature">
        <title>Genome sequence of the progenitor of the wheat D genome Aegilops tauschii.</title>
        <authorList>
            <person name="Luo M.C."/>
            <person name="Gu Y.Q."/>
            <person name="Puiu D."/>
            <person name="Wang H."/>
            <person name="Twardziok S.O."/>
            <person name="Deal K.R."/>
            <person name="Huo N."/>
            <person name="Zhu T."/>
            <person name="Wang L."/>
            <person name="Wang Y."/>
            <person name="McGuire P.E."/>
            <person name="Liu S."/>
            <person name="Long H."/>
            <person name="Ramasamy R.K."/>
            <person name="Rodriguez J.C."/>
            <person name="Van S.L."/>
            <person name="Yuan L."/>
            <person name="Wang Z."/>
            <person name="Xia Z."/>
            <person name="Xiao L."/>
            <person name="Anderson O.D."/>
            <person name="Ouyang S."/>
            <person name="Liang Y."/>
            <person name="Zimin A.V."/>
            <person name="Pertea G."/>
            <person name="Qi P."/>
            <person name="Bennetzen J.L."/>
            <person name="Dai X."/>
            <person name="Dawson M.W."/>
            <person name="Muller H.G."/>
            <person name="Kugler K."/>
            <person name="Rivarola-Duarte L."/>
            <person name="Spannagl M."/>
            <person name="Mayer K.F.X."/>
            <person name="Lu F.H."/>
            <person name="Bevan M.W."/>
            <person name="Leroy P."/>
            <person name="Li P."/>
            <person name="You F.M."/>
            <person name="Sun Q."/>
            <person name="Liu Z."/>
            <person name="Lyons E."/>
            <person name="Wicker T."/>
            <person name="Salzberg S.L."/>
            <person name="Devos K.M."/>
            <person name="Dvorak J."/>
        </authorList>
    </citation>
    <scope>NUCLEOTIDE SEQUENCE [LARGE SCALE GENOMIC DNA]</scope>
    <source>
        <strain evidence="2">cv. AL8/78</strain>
    </source>
</reference>
<feature type="region of interest" description="Disordered" evidence="1">
    <location>
        <begin position="242"/>
        <end position="413"/>
    </location>
</feature>
<feature type="compositionally biased region" description="Basic and acidic residues" evidence="1">
    <location>
        <begin position="247"/>
        <end position="259"/>
    </location>
</feature>
<feature type="region of interest" description="Disordered" evidence="1">
    <location>
        <begin position="1"/>
        <end position="98"/>
    </location>
</feature>
<feature type="compositionally biased region" description="Polar residues" evidence="1">
    <location>
        <begin position="39"/>
        <end position="48"/>
    </location>
</feature>
<dbReference type="EnsemblPlants" id="AET2Gv20858200.3">
    <property type="protein sequence ID" value="AET2Gv20858200.3"/>
    <property type="gene ID" value="AET2Gv20858200"/>
</dbReference>
<name>A0A453CIK4_AEGTS</name>
<dbReference type="STRING" id="200361.A0A453CIK4"/>
<feature type="compositionally biased region" description="Polar residues" evidence="1">
    <location>
        <begin position="489"/>
        <end position="509"/>
    </location>
</feature>
<feature type="compositionally biased region" description="Acidic residues" evidence="1">
    <location>
        <begin position="351"/>
        <end position="366"/>
    </location>
</feature>
<feature type="compositionally biased region" description="Polar residues" evidence="1">
    <location>
        <begin position="397"/>
        <end position="406"/>
    </location>
</feature>
<organism evidence="2 3">
    <name type="scientific">Aegilops tauschii subsp. strangulata</name>
    <name type="common">Goatgrass</name>
    <dbReference type="NCBI Taxonomy" id="200361"/>
    <lineage>
        <taxon>Eukaryota</taxon>
        <taxon>Viridiplantae</taxon>
        <taxon>Streptophyta</taxon>
        <taxon>Embryophyta</taxon>
        <taxon>Tracheophyta</taxon>
        <taxon>Spermatophyta</taxon>
        <taxon>Magnoliopsida</taxon>
        <taxon>Liliopsida</taxon>
        <taxon>Poales</taxon>
        <taxon>Poaceae</taxon>
        <taxon>BOP clade</taxon>
        <taxon>Pooideae</taxon>
        <taxon>Triticodae</taxon>
        <taxon>Triticeae</taxon>
        <taxon>Triticinae</taxon>
        <taxon>Aegilops</taxon>
    </lineage>
</organism>
<feature type="compositionally biased region" description="Basic residues" evidence="1">
    <location>
        <begin position="72"/>
        <end position="81"/>
    </location>
</feature>
<reference evidence="2" key="4">
    <citation type="submission" date="2019-03" db="UniProtKB">
        <authorList>
            <consortium name="EnsemblPlants"/>
        </authorList>
    </citation>
    <scope>IDENTIFICATION</scope>
</reference>
<feature type="compositionally biased region" description="Polar residues" evidence="1">
    <location>
        <begin position="367"/>
        <end position="379"/>
    </location>
</feature>
<keyword evidence="3" id="KW-1185">Reference proteome</keyword>
<feature type="compositionally biased region" description="Basic and acidic residues" evidence="1">
    <location>
        <begin position="203"/>
        <end position="215"/>
    </location>
</feature>
<feature type="compositionally biased region" description="Polar residues" evidence="1">
    <location>
        <begin position="269"/>
        <end position="280"/>
    </location>
</feature>
<dbReference type="PANTHER" id="PTHR33318">
    <property type="entry name" value="ASPARTYL/GLUTAMYL-TRNA(ASN/GLN) AMIDOTRANSFERASE SUBUNIT"/>
    <property type="match status" value="1"/>
</dbReference>
<feature type="region of interest" description="Disordered" evidence="1">
    <location>
        <begin position="489"/>
        <end position="586"/>
    </location>
</feature>
<reference evidence="2" key="5">
    <citation type="journal article" date="2021" name="G3 (Bethesda)">
        <title>Aegilops tauschii genome assembly Aet v5.0 features greater sequence contiguity and improved annotation.</title>
        <authorList>
            <person name="Wang L."/>
            <person name="Zhu T."/>
            <person name="Rodriguez J.C."/>
            <person name="Deal K.R."/>
            <person name="Dubcovsky J."/>
            <person name="McGuire P.E."/>
            <person name="Lux T."/>
            <person name="Spannagl M."/>
            <person name="Mayer K.F.X."/>
            <person name="Baldrich P."/>
            <person name="Meyers B.C."/>
            <person name="Huo N."/>
            <person name="Gu Y.Q."/>
            <person name="Zhou H."/>
            <person name="Devos K.M."/>
            <person name="Bennetzen J.L."/>
            <person name="Unver T."/>
            <person name="Budak H."/>
            <person name="Gulick P.J."/>
            <person name="Galiba G."/>
            <person name="Kalapos B."/>
            <person name="Nelson D.R."/>
            <person name="Li P."/>
            <person name="You F.M."/>
            <person name="Luo M.C."/>
            <person name="Dvorak J."/>
        </authorList>
    </citation>
    <scope>NUCLEOTIDE SEQUENCE [LARGE SCALE GENOMIC DNA]</scope>
    <source>
        <strain evidence="2">cv. AL8/78</strain>
    </source>
</reference>
<feature type="compositionally biased region" description="Acidic residues" evidence="1">
    <location>
        <begin position="318"/>
        <end position="343"/>
    </location>
</feature>
<feature type="compositionally biased region" description="Low complexity" evidence="1">
    <location>
        <begin position="156"/>
        <end position="170"/>
    </location>
</feature>
<reference evidence="3" key="2">
    <citation type="journal article" date="2017" name="Nat. Plants">
        <title>The Aegilops tauschii genome reveals multiple impacts of transposons.</title>
        <authorList>
            <person name="Zhao G."/>
            <person name="Zou C."/>
            <person name="Li K."/>
            <person name="Wang K."/>
            <person name="Li T."/>
            <person name="Gao L."/>
            <person name="Zhang X."/>
            <person name="Wang H."/>
            <person name="Yang Z."/>
            <person name="Liu X."/>
            <person name="Jiang W."/>
            <person name="Mao L."/>
            <person name="Kong X."/>
            <person name="Jiao Y."/>
            <person name="Jia J."/>
        </authorList>
    </citation>
    <scope>NUCLEOTIDE SEQUENCE [LARGE SCALE GENOMIC DNA]</scope>
    <source>
        <strain evidence="3">cv. AL8/78</strain>
    </source>
</reference>